<reference evidence="3" key="2">
    <citation type="submission" date="2010-05" db="EMBL/GenBank/DDBJ databases">
        <authorList>
            <person name="Almeida L.G."/>
            <person name="Nicolas M.F."/>
            <person name="Souza R.C."/>
            <person name="Vasconcelos A.T.R."/>
        </authorList>
    </citation>
    <scope>NUCLEOTIDE SEQUENCE</scope>
</reference>
<dbReference type="InterPro" id="IPR028103">
    <property type="entry name" value="Spatacsin"/>
</dbReference>
<feature type="compositionally biased region" description="Low complexity" evidence="1">
    <location>
        <begin position="1506"/>
        <end position="1516"/>
    </location>
</feature>
<dbReference type="InterPro" id="IPR028107">
    <property type="entry name" value="Spatacsin_C_dom"/>
</dbReference>
<gene>
    <name evidence="3" type="ORF">AND_002034</name>
</gene>
<dbReference type="VEuPathDB" id="VectorBase:ADAR2_011861"/>
<protein>
    <recommendedName>
        <fullName evidence="2">Spatacsin C-terminal domain-containing protein</fullName>
    </recommendedName>
</protein>
<evidence type="ECO:0000313" key="4">
    <source>
        <dbReference type="EnsemblMetazoa" id="ADAC002034-PA"/>
    </source>
</evidence>
<dbReference type="HOGENOM" id="CLU_001081_1_0_1"/>
<evidence type="ECO:0000256" key="1">
    <source>
        <dbReference type="SAM" id="MobiDB-lite"/>
    </source>
</evidence>
<dbReference type="PANTHER" id="PTHR13650">
    <property type="entry name" value="SPATACSIN"/>
    <property type="match status" value="1"/>
</dbReference>
<feature type="region of interest" description="Disordered" evidence="1">
    <location>
        <begin position="73"/>
        <end position="123"/>
    </location>
</feature>
<dbReference type="GO" id="GO:0005737">
    <property type="term" value="C:cytoplasm"/>
    <property type="evidence" value="ECO:0007669"/>
    <property type="project" value="TreeGrafter"/>
</dbReference>
<feature type="compositionally biased region" description="Low complexity" evidence="1">
    <location>
        <begin position="906"/>
        <end position="926"/>
    </location>
</feature>
<dbReference type="FunCoup" id="W5JTA6">
    <property type="interactions" value="1270"/>
</dbReference>
<feature type="region of interest" description="Disordered" evidence="1">
    <location>
        <begin position="2158"/>
        <end position="2177"/>
    </location>
</feature>
<evidence type="ECO:0000313" key="5">
    <source>
        <dbReference type="Proteomes" id="UP000000673"/>
    </source>
</evidence>
<reference evidence="3" key="3">
    <citation type="journal article" date="2013" name="Nucleic Acids Res.">
        <title>The genome of Anopheles darlingi, the main neotropical malaria vector.</title>
        <authorList>
            <person name="Marinotti O."/>
            <person name="Cerqueira G.C."/>
            <person name="de Almeida L.G."/>
            <person name="Ferro M.I."/>
            <person name="Loreto E.L."/>
            <person name="Zaha A."/>
            <person name="Teixeira S.M."/>
            <person name="Wespiser A.R."/>
            <person name="Almeida E Silva A."/>
            <person name="Schlindwein A.D."/>
            <person name="Pacheco A.C."/>
            <person name="Silva A.L."/>
            <person name="Graveley B.R."/>
            <person name="Walenz B.P."/>
            <person name="Lima Bde A."/>
            <person name="Ribeiro C.A."/>
            <person name="Nunes-Silva C.G."/>
            <person name="de Carvalho C.R."/>
            <person name="Soares C.M."/>
            <person name="de Menezes C.B."/>
            <person name="Matiolli C."/>
            <person name="Caffrey D."/>
            <person name="Araujo D.A."/>
            <person name="de Oliveira D.M."/>
            <person name="Golenbock D."/>
            <person name="Grisard E.C."/>
            <person name="Fantinatti-Garboggini F."/>
            <person name="de Carvalho F.M."/>
            <person name="Barcellos F.G."/>
            <person name="Prosdocimi F."/>
            <person name="May G."/>
            <person name="Azevedo Junior G.M."/>
            <person name="Guimaraes G.M."/>
            <person name="Goldman G.H."/>
            <person name="Padilha I.Q."/>
            <person name="Batista Jda S."/>
            <person name="Ferro J.A."/>
            <person name="Ribeiro J.M."/>
            <person name="Fietto J.L."/>
            <person name="Dabbas K.M."/>
            <person name="Cerdeira L."/>
            <person name="Agnez-Lima L.F."/>
            <person name="Brocchi M."/>
            <person name="de Carvalho M.O."/>
            <person name="Teixeira Mde M."/>
            <person name="Diniz Maia Mde M."/>
            <person name="Goldman M.H."/>
            <person name="Cruz Schneider M.P."/>
            <person name="Felipe M.S."/>
            <person name="Hungria M."/>
            <person name="Nicolas M.F."/>
            <person name="Pereira M."/>
            <person name="Montes M.A."/>
            <person name="Cantao M.E."/>
            <person name="Vincentz M."/>
            <person name="Rafael M.S."/>
            <person name="Silverman N."/>
            <person name="Stoco P.H."/>
            <person name="Souza R.C."/>
            <person name="Vicentini R."/>
            <person name="Gazzinelli R.T."/>
            <person name="Neves Rde O."/>
            <person name="Silva R."/>
            <person name="Astolfi-Filho S."/>
            <person name="Maciel T.E."/>
            <person name="Urmenyi T.P."/>
            <person name="Tadei W.P."/>
            <person name="Camargo E.P."/>
            <person name="de Vasconcelos A.T."/>
        </authorList>
    </citation>
    <scope>NUCLEOTIDE SEQUENCE</scope>
</reference>
<reference evidence="4" key="4">
    <citation type="submission" date="2015-06" db="UniProtKB">
        <authorList>
            <consortium name="EnsemblMetazoa"/>
        </authorList>
    </citation>
    <scope>IDENTIFICATION</scope>
</reference>
<feature type="domain" description="Spatacsin C-terminal" evidence="2">
    <location>
        <begin position="1664"/>
        <end position="2083"/>
    </location>
</feature>
<dbReference type="Pfam" id="PF14649">
    <property type="entry name" value="Spatacsin_C"/>
    <property type="match status" value="1"/>
</dbReference>
<reference evidence="3 5" key="1">
    <citation type="journal article" date="2010" name="BMC Genomics">
        <title>Combination of measures distinguishes pre-miRNAs from other stem-loops in the genome of the newly sequenced Anopheles darlingi.</title>
        <authorList>
            <person name="Mendes N.D."/>
            <person name="Freitas A.T."/>
            <person name="Vasconcelos A.T."/>
            <person name="Sagot M.F."/>
        </authorList>
    </citation>
    <scope>NUCLEOTIDE SEQUENCE</scope>
</reference>
<sequence>MNGFDNLYGADPERTIPRQTNLQALTVAAAAAAAFDLPPTPGVRIMVLYIFKQQRYIGTNYLLCIDHRRRQDDARDRPVLDRRSVNRARIHPHKTLQRSTPTPLSDSRGGVQMAPGGDGPVPPEKSIVLKGWEKLEDDVIIKEVATKGKHVNLCIQFLADRNELSVREAKNYFLQKVNAYVYRLLSNRQLFKAHHILKNIDRVPKYVFYQIATETPDHGLREYIQEHLARTVEQYEQGEKERIAANWRVYTQLKANVRQMADVLNEVANGYSVLEIETMSFNTFCMKEDLYRNTVAVDLFFKNQETEISPILDRYSVWSYLLKNNIANLVKIWIQLNSCLRDCLSEGIDPTPHILRIKIDIYDDPRFNERLRQLFQRWEIDEFMLSQLSHHRTLARNEILLNELARLGKFLDHERSNAVAIMRRLFTTETFARNRELAEARWFREQITRQFVENRFFTLLDLPIVSREVLEKLVQDTTTTEGGQVNRTEVNLFLELQKLKQQPPIGEAELLAVSRTCSQYILQHNRSFYEENPIVYFFEYGLDAANDRFPQEDDPILSKLPHLSNFIARYKNANETAEKTTETPRVLMGKLLAIAGIPDPSTIQSHLFSQSCEDEDERALRSELLQQHGNIPHFNHPLLIEKYGQPVRLRYLHYIRLGRACYAVHEFYREQLKHYSQISVRQINGAAQAVAQLAIERYWDRELVPHAIAFMEMVGVSTVPTRAYLRCLALVHGECDRSVQQQHQQLSVATLLQRCEAAIASKSLKDRDLLVDLEAMTIVAKVNGLPYPEQYLRDQLLAVNDWYRFLLLVDYLGYPQQQIIELCRTGFRDEQIGANLMTALLHQPKAVLVEDNRSVEVSTIPKRRSSLTPRHRRRRGSSTTAESSGHSSVSSESDAISTRSATGALVSSSSVPTSTPPVSVSASTDTTAPPAYEAARFLSERYDTDLVSMVLLCSNEANPYYPAPGTLSEVTHSFDYGAFTQLTLTASGQTTNRQAVPRYPHTYQNLLDRAIRRRWPLLALLAGEVCPPDSDGRRYCWIVWVMLAGDYPFRERLASRPEEAAFVCGLLEHLVRTDRICTLASSLAVFYPGSNWHHLAAYLSVTRDVLFDVDRATQLLINFLATTTGDECFLLRQPKYEMFNFCARLLTLHLCNRSSVHHQQLLLESYVRSDIRCFLTAGLDFERMLRVCAIVRHCDVAGEVLHFFERSCDAASGGDATELYETLCERLVARKCHEAAIAVADEAGLPKESIIFEHWVSYFETNGTVGKFDRYRIDSERYGLRPELRINFFIHIANRLEYGDPARYQLLKRALELIREFNLYPSESFDRDRVEYELALSYVRCSDAMAEELELYCSHYWTTASQRQPREGAAPVLYHTFLELKEVAGIDDLTLANVPLTVPEEKRRLDALINRLLDCGDIVQALRYQAIFEQRPVDLHFVVFCMALAEGLVSLYNLSKEERMLLNEDSVRSSGRFQRRTLRISRVSQSSGMGRYDGSPMKNSGGGQLDTSDASTTAASDFEEVPSRERQDIFEAISGLGNRITHGQDLACRVILTYRAAMYLDREYNELLKLRDPLAFLPEIVHEDCVHKLEVISDIVTATGMTVESFTNFLASEIVSAVVRSKFYLFQQQQHQSATPGNEELLWGYNIDREFHLFLELAPNTTALGNALLRYCDALRLYRKRERQEGGSASANVQDALESLDTLIVQTEASDAGGNDSDLLERLDTILQQQVLSLKKQNTIIVALLVKAHDCFVHECSMEGIMEVLACCKQLTQALTAAKSWNLIVRLLVGIGRYRDMCYCFETLIKNEQFESLLGQFDDRAASGRRLQTAIIAYLNEHCPERKDYFRLAALHFRMYKEIAELWEAEARATIEAIVATYGQRRLVSRKETVCQQRLQTTAMLLTELTSAMDAYTHATDNYLLDNNLTLAQRAASNAELVALQIFFVRQSLGTEKGGGGASMSSPASSTNPSPSRASTAGGSSTGSSASQEPSNTCLSVLNIRSNDEGTSGGGVASSGALLYYINFLLTVPQALIVGRAYGVEINWPFAIYQHYVIDGQRGYLEDYLNRLPLTDAIIETLVKMFQLEPHITPAMEQAIGTFIERIQSVTLKYRLASLLGLKQTIHALINGTAVYYLKDTNYGKNDVDPCGGGGGIGSSGAGASGSASGSSTGTGSGTPGGSMAGSVIGAGVMSTSVRSISSSTNTTTTSTATTTCAHSISIVRYVCHIHKQSLPASSSARVYLY</sequence>
<feature type="compositionally biased region" description="Low complexity" evidence="1">
    <location>
        <begin position="1959"/>
        <end position="1991"/>
    </location>
</feature>
<feature type="compositionally biased region" description="Basic residues" evidence="1">
    <location>
        <begin position="85"/>
        <end position="96"/>
    </location>
</feature>
<evidence type="ECO:0000313" key="3">
    <source>
        <dbReference type="EMBL" id="ETN66185.1"/>
    </source>
</evidence>
<keyword evidence="5" id="KW-1185">Reference proteome</keyword>
<dbReference type="eggNOG" id="KOG1884">
    <property type="taxonomic scope" value="Eukaryota"/>
</dbReference>
<dbReference type="VEuPathDB" id="VectorBase:ADAC002034"/>
<proteinExistence type="predicted"/>
<dbReference type="Proteomes" id="UP000000673">
    <property type="component" value="Unassembled WGS sequence"/>
</dbReference>
<organism evidence="3">
    <name type="scientific">Anopheles darlingi</name>
    <name type="common">Mosquito</name>
    <dbReference type="NCBI Taxonomy" id="43151"/>
    <lineage>
        <taxon>Eukaryota</taxon>
        <taxon>Metazoa</taxon>
        <taxon>Ecdysozoa</taxon>
        <taxon>Arthropoda</taxon>
        <taxon>Hexapoda</taxon>
        <taxon>Insecta</taxon>
        <taxon>Pterygota</taxon>
        <taxon>Neoptera</taxon>
        <taxon>Endopterygota</taxon>
        <taxon>Diptera</taxon>
        <taxon>Nematocera</taxon>
        <taxon>Culicoidea</taxon>
        <taxon>Culicidae</taxon>
        <taxon>Anophelinae</taxon>
        <taxon>Anopheles</taxon>
    </lineage>
</organism>
<dbReference type="EMBL" id="ADMH02000501">
    <property type="protein sequence ID" value="ETN66185.1"/>
    <property type="molecule type" value="Genomic_DNA"/>
</dbReference>
<dbReference type="PANTHER" id="PTHR13650:SF0">
    <property type="entry name" value="SPATACSIN"/>
    <property type="match status" value="1"/>
</dbReference>
<feature type="region of interest" description="Disordered" evidence="1">
    <location>
        <begin position="1484"/>
        <end position="1518"/>
    </location>
</feature>
<name>W5JTA6_ANODA</name>
<feature type="compositionally biased region" description="Basic and acidic residues" evidence="1">
    <location>
        <begin position="73"/>
        <end position="84"/>
    </location>
</feature>
<feature type="compositionally biased region" description="Low complexity" evidence="1">
    <location>
        <begin position="877"/>
        <end position="893"/>
    </location>
</feature>
<dbReference type="STRING" id="43151.W5JTA6"/>
<feature type="compositionally biased region" description="Basic residues" evidence="1">
    <location>
        <begin position="861"/>
        <end position="876"/>
    </location>
</feature>
<dbReference type="EnsemblMetazoa" id="ADAC002034-RA">
    <property type="protein sequence ID" value="ADAC002034-PA"/>
    <property type="gene ID" value="ADAC002034"/>
</dbReference>
<accession>W5JTA6</accession>
<feature type="region of interest" description="Disordered" evidence="1">
    <location>
        <begin position="1954"/>
        <end position="1991"/>
    </location>
</feature>
<feature type="region of interest" description="Disordered" evidence="1">
    <location>
        <begin position="858"/>
        <end position="926"/>
    </location>
</feature>
<evidence type="ECO:0000259" key="2">
    <source>
        <dbReference type="Pfam" id="PF14649"/>
    </source>
</evidence>